<dbReference type="Pfam" id="PF01907">
    <property type="entry name" value="Ribosomal_L37e"/>
    <property type="match status" value="1"/>
</dbReference>
<dbReference type="SMR" id="A0A7J9PFZ8"/>
<dbReference type="EMBL" id="JACDUL010000002">
    <property type="protein sequence ID" value="MBA2862175.1"/>
    <property type="molecule type" value="Genomic_DNA"/>
</dbReference>
<comment type="function">
    <text evidence="12">Component of the large ribosomal subunit. The ribosome is a large ribonucleoprotein complex responsible for the synthesis of proteins in the cell.</text>
</comment>
<keyword evidence="9 11" id="KW-0687">Ribonucleoprotein</keyword>
<evidence type="ECO:0000256" key="8">
    <source>
        <dbReference type="ARBA" id="ARBA00022980"/>
    </source>
</evidence>
<dbReference type="HAMAP" id="MF_00547">
    <property type="entry name" value="Ribosomal_eL37"/>
    <property type="match status" value="1"/>
</dbReference>
<keyword evidence="5 11" id="KW-0863">Zinc-finger</keyword>
<accession>A0A7J9PFZ8</accession>
<dbReference type="GO" id="GO:0008270">
    <property type="term" value="F:zinc ion binding"/>
    <property type="evidence" value="ECO:0007669"/>
    <property type="project" value="UniProtKB-UniRule"/>
</dbReference>
<evidence type="ECO:0000256" key="5">
    <source>
        <dbReference type="ARBA" id="ARBA00022771"/>
    </source>
</evidence>
<evidence type="ECO:0000256" key="7">
    <source>
        <dbReference type="ARBA" id="ARBA00022884"/>
    </source>
</evidence>
<evidence type="ECO:0000256" key="11">
    <source>
        <dbReference type="HAMAP-Rule" id="MF_00547"/>
    </source>
</evidence>
<feature type="binding site" evidence="11">
    <location>
        <position position="38"/>
    </location>
    <ligand>
        <name>Zn(2+)</name>
        <dbReference type="ChEBI" id="CHEBI:29105"/>
    </ligand>
</feature>
<evidence type="ECO:0000256" key="3">
    <source>
        <dbReference type="ARBA" id="ARBA00022723"/>
    </source>
</evidence>
<organism evidence="13 14">
    <name type="scientific">Methanococcus maripaludis</name>
    <name type="common">Methanococcus deltae</name>
    <dbReference type="NCBI Taxonomy" id="39152"/>
    <lineage>
        <taxon>Archaea</taxon>
        <taxon>Methanobacteriati</taxon>
        <taxon>Methanobacteriota</taxon>
        <taxon>Methanomada group</taxon>
        <taxon>Methanococci</taxon>
        <taxon>Methanococcales</taxon>
        <taxon>Methanococcaceae</taxon>
        <taxon>Methanococcus</taxon>
    </lineage>
</organism>
<keyword evidence="7 11" id="KW-0694">RNA-binding</keyword>
<dbReference type="FunFam" id="2.20.25.30:FF:000003">
    <property type="entry name" value="50S ribosomal protein L37e"/>
    <property type="match status" value="1"/>
</dbReference>
<dbReference type="GO" id="GO:0019843">
    <property type="term" value="F:rRNA binding"/>
    <property type="evidence" value="ECO:0007669"/>
    <property type="project" value="UniProtKB-KW"/>
</dbReference>
<evidence type="ECO:0000256" key="12">
    <source>
        <dbReference type="RuleBase" id="RU000576"/>
    </source>
</evidence>
<evidence type="ECO:0000256" key="10">
    <source>
        <dbReference type="ARBA" id="ARBA00035225"/>
    </source>
</evidence>
<evidence type="ECO:0000256" key="1">
    <source>
        <dbReference type="ARBA" id="ARBA00003058"/>
    </source>
</evidence>
<dbReference type="InterPro" id="IPR011332">
    <property type="entry name" value="Ribosomal_zn-bd"/>
</dbReference>
<comment type="cofactor">
    <cofactor evidence="11">
        <name>Zn(2+)</name>
        <dbReference type="ChEBI" id="CHEBI:29105"/>
    </cofactor>
    <text evidence="11">Binds 1 zinc ion per subunit.</text>
</comment>
<keyword evidence="8 11" id="KW-0689">Ribosomal protein</keyword>
<evidence type="ECO:0000256" key="4">
    <source>
        <dbReference type="ARBA" id="ARBA00022730"/>
    </source>
</evidence>
<reference evidence="13 14" key="1">
    <citation type="submission" date="2020-07" db="EMBL/GenBank/DDBJ databases">
        <title>Genomic Encyclopedia of Type Strains, Phase IV (KMG-V): Genome sequencing to study the core and pangenomes of soil and plant-associated prokaryotes.</title>
        <authorList>
            <person name="Whitman W."/>
        </authorList>
    </citation>
    <scope>NUCLEOTIDE SEQUENCE [LARGE SCALE GENOMIC DNA]</scope>
    <source>
        <strain evidence="13 14">C8</strain>
    </source>
</reference>
<feature type="binding site" evidence="11">
    <location>
        <position position="35"/>
    </location>
    <ligand>
        <name>Zn(2+)</name>
        <dbReference type="ChEBI" id="CHEBI:29105"/>
    </ligand>
</feature>
<protein>
    <recommendedName>
        <fullName evidence="10 11">Large ribosomal subunit protein eL37</fullName>
    </recommendedName>
</protein>
<evidence type="ECO:0000313" key="14">
    <source>
        <dbReference type="Proteomes" id="UP000533207"/>
    </source>
</evidence>
<dbReference type="InterPro" id="IPR011331">
    <property type="entry name" value="Ribosomal_eL37/eL43"/>
</dbReference>
<dbReference type="GO" id="GO:0005840">
    <property type="term" value="C:ribosome"/>
    <property type="evidence" value="ECO:0007669"/>
    <property type="project" value="UniProtKB-KW"/>
</dbReference>
<dbReference type="PROSITE" id="PS01077">
    <property type="entry name" value="RIBOSOMAL_L37E"/>
    <property type="match status" value="1"/>
</dbReference>
<dbReference type="SUPFAM" id="SSF57829">
    <property type="entry name" value="Zn-binding ribosomal proteins"/>
    <property type="match status" value="1"/>
</dbReference>
<feature type="binding site" evidence="11">
    <location>
        <position position="23"/>
    </location>
    <ligand>
        <name>Zn(2+)</name>
        <dbReference type="ChEBI" id="CHEBI:29105"/>
    </ligand>
</feature>
<comment type="function">
    <text evidence="1 11">Binds to the 23S rRNA.</text>
</comment>
<evidence type="ECO:0000256" key="2">
    <source>
        <dbReference type="ARBA" id="ARBA00009805"/>
    </source>
</evidence>
<dbReference type="GeneID" id="4927843"/>
<dbReference type="NCBIfam" id="NF003214">
    <property type="entry name" value="PRK04179.1"/>
    <property type="match status" value="1"/>
</dbReference>
<comment type="similarity">
    <text evidence="2 11 12">Belongs to the eukaryotic ribosomal protein eL37 family.</text>
</comment>
<dbReference type="Gene3D" id="2.20.25.30">
    <property type="match status" value="1"/>
</dbReference>
<gene>
    <name evidence="11" type="primary">rpl37e</name>
    <name evidence="13" type="ORF">HNP90_001054</name>
</gene>
<sequence length="64" mass="7245">MTKGTPSQGKHNKGSNHIVCRRCGRRSFHVRKKVCAACGFGKSSKIKRFAWQWKKVTGKGNRVK</sequence>
<dbReference type="InterPro" id="IPR018267">
    <property type="entry name" value="Ribosomal_eL37_CS"/>
</dbReference>
<comment type="caution">
    <text evidence="13">The sequence shown here is derived from an EMBL/GenBank/DDBJ whole genome shotgun (WGS) entry which is preliminary data.</text>
</comment>
<keyword evidence="3 11" id="KW-0479">Metal-binding</keyword>
<dbReference type="GO" id="GO:0003735">
    <property type="term" value="F:structural constituent of ribosome"/>
    <property type="evidence" value="ECO:0007669"/>
    <property type="project" value="InterPro"/>
</dbReference>
<keyword evidence="4 11" id="KW-0699">rRNA-binding</keyword>
<proteinExistence type="inferred from homology"/>
<feature type="zinc finger region" description="C4-type" evidence="11">
    <location>
        <begin position="20"/>
        <end position="38"/>
    </location>
</feature>
<evidence type="ECO:0000256" key="6">
    <source>
        <dbReference type="ARBA" id="ARBA00022833"/>
    </source>
</evidence>
<keyword evidence="6 11" id="KW-0862">Zinc</keyword>
<dbReference type="OMA" id="RIRRYSW"/>
<dbReference type="AlphaFoldDB" id="A0A7J9PFZ8"/>
<dbReference type="Proteomes" id="UP000533207">
    <property type="component" value="Unassembled WGS sequence"/>
</dbReference>
<evidence type="ECO:0000313" key="13">
    <source>
        <dbReference type="EMBL" id="MBA2862175.1"/>
    </source>
</evidence>
<name>A0A7J9PFZ8_METMI</name>
<dbReference type="InterPro" id="IPR001569">
    <property type="entry name" value="Ribosomal_eL37"/>
</dbReference>
<feature type="binding site" evidence="11">
    <location>
        <position position="20"/>
    </location>
    <ligand>
        <name>Zn(2+)</name>
        <dbReference type="ChEBI" id="CHEBI:29105"/>
    </ligand>
</feature>
<dbReference type="GO" id="GO:1990904">
    <property type="term" value="C:ribonucleoprotein complex"/>
    <property type="evidence" value="ECO:0007669"/>
    <property type="project" value="UniProtKB-KW"/>
</dbReference>
<dbReference type="GO" id="GO:0006412">
    <property type="term" value="P:translation"/>
    <property type="evidence" value="ECO:0007669"/>
    <property type="project" value="UniProtKB-UniRule"/>
</dbReference>
<evidence type="ECO:0000256" key="9">
    <source>
        <dbReference type="ARBA" id="ARBA00023274"/>
    </source>
</evidence>
<dbReference type="RefSeq" id="WP_011868208.1">
    <property type="nucleotide sequence ID" value="NZ_JACDUL010000002.1"/>
</dbReference>